<keyword evidence="3" id="KW-1185">Reference proteome</keyword>
<dbReference type="EMBL" id="PYMP01000006">
    <property type="protein sequence ID" value="PSU52570.1"/>
    <property type="molecule type" value="Genomic_DNA"/>
</dbReference>
<dbReference type="AlphaFoldDB" id="A0A2T3JTS3"/>
<accession>A0A2T3JTS3</accession>
<evidence type="ECO:0000313" key="3">
    <source>
        <dbReference type="Proteomes" id="UP000241405"/>
    </source>
</evidence>
<evidence type="ECO:0000313" key="2">
    <source>
        <dbReference type="EMBL" id="PSU52570.1"/>
    </source>
</evidence>
<proteinExistence type="predicted"/>
<dbReference type="Proteomes" id="UP000241618">
    <property type="component" value="Unassembled WGS sequence"/>
</dbReference>
<reference evidence="3 4" key="1">
    <citation type="submission" date="2018-03" db="EMBL/GenBank/DDBJ databases">
        <title>Whole genome sequencing of Histamine producing bacteria.</title>
        <authorList>
            <person name="Butler K."/>
        </authorList>
    </citation>
    <scope>NUCLEOTIDE SEQUENCE [LARGE SCALE GENOMIC DNA]</scope>
    <source>
        <strain evidence="2 4">FS-6.1</strain>
        <strain evidence="1 3">FS-6.2</strain>
    </source>
</reference>
<dbReference type="Proteomes" id="UP000241405">
    <property type="component" value="Unassembled WGS sequence"/>
</dbReference>
<sequence length="76" mass="8466">MDVEAQNEAGLTCSEIERKNFTQSVCKEPLLLNLSKLLSITHTKVTVPLGAESKTRCNYDMGFDLERALALGVFIY</sequence>
<comment type="caution">
    <text evidence="2">The sequence shown here is derived from an EMBL/GenBank/DDBJ whole genome shotgun (WGS) entry which is preliminary data.</text>
</comment>
<name>A0A2T3JTS3_PHOPO</name>
<organism evidence="2 4">
    <name type="scientific">Photobacterium phosphoreum</name>
    <dbReference type="NCBI Taxonomy" id="659"/>
    <lineage>
        <taxon>Bacteria</taxon>
        <taxon>Pseudomonadati</taxon>
        <taxon>Pseudomonadota</taxon>
        <taxon>Gammaproteobacteria</taxon>
        <taxon>Vibrionales</taxon>
        <taxon>Vibrionaceae</taxon>
        <taxon>Photobacterium</taxon>
    </lineage>
</organism>
<protein>
    <submittedName>
        <fullName evidence="2">Uncharacterized protein</fullName>
    </submittedName>
</protein>
<evidence type="ECO:0000313" key="1">
    <source>
        <dbReference type="EMBL" id="PSU25927.1"/>
    </source>
</evidence>
<gene>
    <name evidence="2" type="ORF">C9J18_08445</name>
    <name evidence="1" type="ORF">CTM96_07385</name>
</gene>
<evidence type="ECO:0000313" key="4">
    <source>
        <dbReference type="Proteomes" id="UP000241618"/>
    </source>
</evidence>
<dbReference type="EMBL" id="PYMO01000005">
    <property type="protein sequence ID" value="PSU25927.1"/>
    <property type="molecule type" value="Genomic_DNA"/>
</dbReference>